<protein>
    <recommendedName>
        <fullName evidence="5">Membrane protein DUF2232</fullName>
    </recommendedName>
</protein>
<evidence type="ECO:0000256" key="2">
    <source>
        <dbReference type="SAM" id="Phobius"/>
    </source>
</evidence>
<feature type="transmembrane region" description="Helical" evidence="2">
    <location>
        <begin position="47"/>
        <end position="78"/>
    </location>
</feature>
<feature type="transmembrane region" description="Helical" evidence="2">
    <location>
        <begin position="217"/>
        <end position="236"/>
    </location>
</feature>
<gene>
    <name evidence="3" type="ORF">QJ043_04065</name>
</gene>
<feature type="transmembrane region" description="Helical" evidence="2">
    <location>
        <begin position="284"/>
        <end position="311"/>
    </location>
</feature>
<organism evidence="3 4">
    <name type="scientific">Kribbibacterium absianum</name>
    <dbReference type="NCBI Taxonomy" id="3044210"/>
    <lineage>
        <taxon>Bacteria</taxon>
        <taxon>Bacillati</taxon>
        <taxon>Actinomycetota</taxon>
        <taxon>Coriobacteriia</taxon>
        <taxon>Coriobacteriales</taxon>
        <taxon>Kribbibacteriaceae</taxon>
        <taxon>Kribbibacterium</taxon>
    </lineage>
</organism>
<sequence length="364" mass="38334">MADQRPTDPRHNPWHRDATEDDPGRSIVPYGSDTQEHRAGRDPFTVALVWCLLGGAALGFFTLIGCAMVAFGAGAALGGRNGAGVPVSAPRRVLSRQQILWCVLASVGGAAIGAWLGGLGLVFLLEAVVDVALSWVVARLVIRERASAGTGYLIAAVATVAYLVLSSVSALLAGVSPVTAARSMIDAVVSATVSGTSLDVAAQLRSLEGLLLLLWPFYYFVLGGLNVLCAHAGAWLSDLVPGSKQPWRMASFEAPRWSVIVLIVGVALVGVGSLGFLGALGSCLLSAGLCTLMAVRFVFMVQGFGVVTWWLSAHRFGCLVRFLVLFLAVDLEASFLVVSLLGLVDFWANFRKLPRSGRPEGTKA</sequence>
<comment type="caution">
    <text evidence="3">The sequence shown here is derived from an EMBL/GenBank/DDBJ whole genome shotgun (WGS) entry which is preliminary data.</text>
</comment>
<dbReference type="Proteomes" id="UP001431693">
    <property type="component" value="Unassembled WGS sequence"/>
</dbReference>
<feature type="transmembrane region" description="Helical" evidence="2">
    <location>
        <begin position="153"/>
        <end position="175"/>
    </location>
</feature>
<proteinExistence type="predicted"/>
<feature type="region of interest" description="Disordered" evidence="1">
    <location>
        <begin position="1"/>
        <end position="37"/>
    </location>
</feature>
<evidence type="ECO:0000313" key="3">
    <source>
        <dbReference type="EMBL" id="MDJ1129253.1"/>
    </source>
</evidence>
<feature type="compositionally biased region" description="Basic and acidic residues" evidence="1">
    <location>
        <begin position="1"/>
        <end position="24"/>
    </location>
</feature>
<reference evidence="3" key="1">
    <citation type="submission" date="2023-05" db="EMBL/GenBank/DDBJ databases">
        <title>[olsenella] sp. nov., isolated from a pig farm feces dump.</title>
        <authorList>
            <person name="Chang Y.-H."/>
        </authorList>
    </citation>
    <scope>NUCLEOTIDE SEQUENCE</scope>
    <source>
        <strain evidence="3">YH-ols2217</strain>
    </source>
</reference>
<evidence type="ECO:0000256" key="1">
    <source>
        <dbReference type="SAM" id="MobiDB-lite"/>
    </source>
</evidence>
<keyword evidence="2" id="KW-1133">Transmembrane helix</keyword>
<dbReference type="EMBL" id="JASJEX010000002">
    <property type="protein sequence ID" value="MDJ1129253.1"/>
    <property type="molecule type" value="Genomic_DNA"/>
</dbReference>
<evidence type="ECO:0008006" key="5">
    <source>
        <dbReference type="Google" id="ProtNLM"/>
    </source>
</evidence>
<evidence type="ECO:0000313" key="4">
    <source>
        <dbReference type="Proteomes" id="UP001431693"/>
    </source>
</evidence>
<feature type="transmembrane region" description="Helical" evidence="2">
    <location>
        <begin position="122"/>
        <end position="141"/>
    </location>
</feature>
<keyword evidence="4" id="KW-1185">Reference proteome</keyword>
<keyword evidence="2" id="KW-0472">Membrane</keyword>
<feature type="transmembrane region" description="Helical" evidence="2">
    <location>
        <begin position="323"/>
        <end position="348"/>
    </location>
</feature>
<name>A0ABT6ZL34_9ACTN</name>
<feature type="transmembrane region" description="Helical" evidence="2">
    <location>
        <begin position="257"/>
        <end position="278"/>
    </location>
</feature>
<accession>A0ABT6ZL34</accession>
<dbReference type="RefSeq" id="WP_283713935.1">
    <property type="nucleotide sequence ID" value="NZ_JASJEW010000008.1"/>
</dbReference>
<keyword evidence="2" id="KW-0812">Transmembrane</keyword>